<protein>
    <submittedName>
        <fullName evidence="1">Uncharacterized protein</fullName>
    </submittedName>
</protein>
<accession>A0A4D8PYZ3</accession>
<evidence type="ECO:0000313" key="1">
    <source>
        <dbReference type="EMBL" id="QCO03197.1"/>
    </source>
</evidence>
<proteinExistence type="predicted"/>
<evidence type="ECO:0000313" key="2">
    <source>
        <dbReference type="Proteomes" id="UP000298596"/>
    </source>
</evidence>
<organism evidence="1 2">
    <name type="scientific">Azospirillum brasilense</name>
    <dbReference type="NCBI Taxonomy" id="192"/>
    <lineage>
        <taxon>Bacteria</taxon>
        <taxon>Pseudomonadati</taxon>
        <taxon>Pseudomonadota</taxon>
        <taxon>Alphaproteobacteria</taxon>
        <taxon>Rhodospirillales</taxon>
        <taxon>Azospirillaceae</taxon>
        <taxon>Azospirillum</taxon>
    </lineage>
</organism>
<gene>
    <name evidence="1" type="ORF">D3867_05480</name>
</gene>
<sequence length="84" mass="9265">MPKPQYSSRLMVQGYLTQDQILLLLTADPGTGEVYTQSAHAPCEAPDWLVVECHDRGLITPPGDRPGRWRLSGDGCDAWNALLD</sequence>
<reference evidence="1 2" key="1">
    <citation type="submission" date="2018-09" db="EMBL/GenBank/DDBJ databases">
        <title>Whole genome based analysis of evolution and adaptive divergence in Indian and Brazilian strains of Azospirillum brasilense.</title>
        <authorList>
            <person name="Singh C."/>
            <person name="Tripathi A.K."/>
        </authorList>
    </citation>
    <scope>NUCLEOTIDE SEQUENCE [LARGE SCALE GENOMIC DNA]</scope>
    <source>
        <strain evidence="1 2">MTCC4036</strain>
    </source>
</reference>
<dbReference type="AlphaFoldDB" id="A0A4D8PYZ3"/>
<dbReference type="EMBL" id="CP032330">
    <property type="protein sequence ID" value="QCO03197.1"/>
    <property type="molecule type" value="Genomic_DNA"/>
</dbReference>
<dbReference type="Proteomes" id="UP000298596">
    <property type="component" value="Chromosome"/>
</dbReference>
<name>A0A4D8PYZ3_AZOBR</name>